<gene>
    <name evidence="1" type="ORF">BJ138DRAFT_990295</name>
</gene>
<dbReference type="EMBL" id="MU267772">
    <property type="protein sequence ID" value="KAH7909209.1"/>
    <property type="molecule type" value="Genomic_DNA"/>
</dbReference>
<organism evidence="1 2">
    <name type="scientific">Hygrophoropsis aurantiaca</name>
    <dbReference type="NCBI Taxonomy" id="72124"/>
    <lineage>
        <taxon>Eukaryota</taxon>
        <taxon>Fungi</taxon>
        <taxon>Dikarya</taxon>
        <taxon>Basidiomycota</taxon>
        <taxon>Agaricomycotina</taxon>
        <taxon>Agaricomycetes</taxon>
        <taxon>Agaricomycetidae</taxon>
        <taxon>Boletales</taxon>
        <taxon>Coniophorineae</taxon>
        <taxon>Hygrophoropsidaceae</taxon>
        <taxon>Hygrophoropsis</taxon>
    </lineage>
</organism>
<keyword evidence="2" id="KW-1185">Reference proteome</keyword>
<feature type="non-terminal residue" evidence="1">
    <location>
        <position position="74"/>
    </location>
</feature>
<feature type="non-terminal residue" evidence="1">
    <location>
        <position position="1"/>
    </location>
</feature>
<name>A0ACB8A7H0_9AGAM</name>
<reference evidence="1" key="1">
    <citation type="journal article" date="2021" name="New Phytol.">
        <title>Evolutionary innovations through gain and loss of genes in the ectomycorrhizal Boletales.</title>
        <authorList>
            <person name="Wu G."/>
            <person name="Miyauchi S."/>
            <person name="Morin E."/>
            <person name="Kuo A."/>
            <person name="Drula E."/>
            <person name="Varga T."/>
            <person name="Kohler A."/>
            <person name="Feng B."/>
            <person name="Cao Y."/>
            <person name="Lipzen A."/>
            <person name="Daum C."/>
            <person name="Hundley H."/>
            <person name="Pangilinan J."/>
            <person name="Johnson J."/>
            <person name="Barry K."/>
            <person name="LaButti K."/>
            <person name="Ng V."/>
            <person name="Ahrendt S."/>
            <person name="Min B."/>
            <person name="Choi I.G."/>
            <person name="Park H."/>
            <person name="Plett J.M."/>
            <person name="Magnuson J."/>
            <person name="Spatafora J.W."/>
            <person name="Nagy L.G."/>
            <person name="Henrissat B."/>
            <person name="Grigoriev I.V."/>
            <person name="Yang Z.L."/>
            <person name="Xu J."/>
            <person name="Martin F.M."/>
        </authorList>
    </citation>
    <scope>NUCLEOTIDE SEQUENCE</scope>
    <source>
        <strain evidence="1">ATCC 28755</strain>
    </source>
</reference>
<sequence length="74" mass="8862">GAALPRRDHETSISRYSRLMLIFFKPWTDSKQLRLPGQTWPEAFEDFLVVCPDKYKKIMDNMQVFHECRDSRNN</sequence>
<proteinExistence type="predicted"/>
<dbReference type="Proteomes" id="UP000790377">
    <property type="component" value="Unassembled WGS sequence"/>
</dbReference>
<evidence type="ECO:0000313" key="1">
    <source>
        <dbReference type="EMBL" id="KAH7909209.1"/>
    </source>
</evidence>
<accession>A0ACB8A7H0</accession>
<protein>
    <submittedName>
        <fullName evidence="1">Uncharacterized protein</fullName>
    </submittedName>
</protein>
<comment type="caution">
    <text evidence="1">The sequence shown here is derived from an EMBL/GenBank/DDBJ whole genome shotgun (WGS) entry which is preliminary data.</text>
</comment>
<evidence type="ECO:0000313" key="2">
    <source>
        <dbReference type="Proteomes" id="UP000790377"/>
    </source>
</evidence>